<dbReference type="SUPFAM" id="SSF56349">
    <property type="entry name" value="DNA breaking-rejoining enzymes"/>
    <property type="match status" value="1"/>
</dbReference>
<comment type="similarity">
    <text evidence="1">Belongs to the 'phage' integrase family.</text>
</comment>
<evidence type="ECO:0000313" key="11">
    <source>
        <dbReference type="EMBL" id="DAF59059.1"/>
    </source>
</evidence>
<evidence type="ECO:0000256" key="4">
    <source>
        <dbReference type="ARBA" id="ARBA00022801"/>
    </source>
</evidence>
<keyword evidence="6" id="KW-0233">DNA recombination</keyword>
<dbReference type="PROSITE" id="PS51898">
    <property type="entry name" value="TYR_RECOMBINASE"/>
    <property type="match status" value="1"/>
</dbReference>
<organism evidence="11">
    <name type="scientific">Myoviridae sp. ctjH82</name>
    <dbReference type="NCBI Taxonomy" id="2827704"/>
    <lineage>
        <taxon>Viruses</taxon>
        <taxon>Duplodnaviria</taxon>
        <taxon>Heunggongvirae</taxon>
        <taxon>Uroviricota</taxon>
        <taxon>Caudoviricetes</taxon>
    </lineage>
</organism>
<keyword evidence="7" id="KW-1160">Virus entry into host cell</keyword>
<evidence type="ECO:0000256" key="5">
    <source>
        <dbReference type="ARBA" id="ARBA00023125"/>
    </source>
</evidence>
<dbReference type="GO" id="GO:0015074">
    <property type="term" value="P:DNA integration"/>
    <property type="evidence" value="ECO:0007669"/>
    <property type="project" value="InterPro"/>
</dbReference>
<accession>A0A8S5T7Q8</accession>
<dbReference type="InterPro" id="IPR010998">
    <property type="entry name" value="Integrase_recombinase_N"/>
</dbReference>
<dbReference type="GO" id="GO:0006310">
    <property type="term" value="P:DNA recombination"/>
    <property type="evidence" value="ECO:0007669"/>
    <property type="project" value="UniProtKB-KW"/>
</dbReference>
<name>A0A8S5T7Q8_9CAUD</name>
<evidence type="ECO:0000256" key="1">
    <source>
        <dbReference type="ARBA" id="ARBA00008857"/>
    </source>
</evidence>
<evidence type="ECO:0000256" key="8">
    <source>
        <dbReference type="PROSITE-ProRule" id="PRU01248"/>
    </source>
</evidence>
<keyword evidence="3" id="KW-0808">Transferase</keyword>
<dbReference type="InterPro" id="IPR002104">
    <property type="entry name" value="Integrase_catalytic"/>
</dbReference>
<dbReference type="Pfam" id="PF00589">
    <property type="entry name" value="Phage_integrase"/>
    <property type="match status" value="1"/>
</dbReference>
<dbReference type="InterPro" id="IPR050090">
    <property type="entry name" value="Tyrosine_recombinase_XerCD"/>
</dbReference>
<dbReference type="InterPro" id="IPR044068">
    <property type="entry name" value="CB"/>
</dbReference>
<dbReference type="InterPro" id="IPR011010">
    <property type="entry name" value="DNA_brk_join_enz"/>
</dbReference>
<dbReference type="GO" id="GO:0003677">
    <property type="term" value="F:DNA binding"/>
    <property type="evidence" value="ECO:0007669"/>
    <property type="project" value="UniProtKB-UniRule"/>
</dbReference>
<evidence type="ECO:0000259" key="10">
    <source>
        <dbReference type="PROSITE" id="PS51900"/>
    </source>
</evidence>
<keyword evidence="4" id="KW-0378">Hydrolase</keyword>
<dbReference type="PANTHER" id="PTHR30349:SF41">
    <property type="entry name" value="INTEGRASE_RECOMBINASE PROTEIN MJ0367-RELATED"/>
    <property type="match status" value="1"/>
</dbReference>
<reference evidence="11" key="1">
    <citation type="journal article" date="2021" name="Proc. Natl. Acad. Sci. U.S.A.">
        <title>A Catalog of Tens of Thousands of Viruses from Human Metagenomes Reveals Hidden Associations with Chronic Diseases.</title>
        <authorList>
            <person name="Tisza M.J."/>
            <person name="Buck C.B."/>
        </authorList>
    </citation>
    <scope>NUCLEOTIDE SEQUENCE</scope>
    <source>
        <strain evidence="11">CtjH82</strain>
    </source>
</reference>
<dbReference type="InterPro" id="IPR013762">
    <property type="entry name" value="Integrase-like_cat_sf"/>
</dbReference>
<evidence type="ECO:0000256" key="3">
    <source>
        <dbReference type="ARBA" id="ARBA00022679"/>
    </source>
</evidence>
<dbReference type="PANTHER" id="PTHR30349">
    <property type="entry name" value="PHAGE INTEGRASE-RELATED"/>
    <property type="match status" value="1"/>
</dbReference>
<feature type="domain" description="Core-binding (CB)" evidence="10">
    <location>
        <begin position="64"/>
        <end position="152"/>
    </location>
</feature>
<dbReference type="GO" id="GO:0044826">
    <property type="term" value="P:viral genome integration into host DNA"/>
    <property type="evidence" value="ECO:0007669"/>
    <property type="project" value="UniProtKB-KW"/>
</dbReference>
<keyword evidence="7" id="KW-0229">DNA integration</keyword>
<protein>
    <recommendedName>
        <fullName evidence="2">Integrase</fullName>
    </recommendedName>
</protein>
<keyword evidence="7" id="KW-1179">Viral genome integration</keyword>
<dbReference type="GO" id="GO:0075713">
    <property type="term" value="P:establishment of integrated proviral latency"/>
    <property type="evidence" value="ECO:0007669"/>
    <property type="project" value="UniProtKB-KW"/>
</dbReference>
<dbReference type="Gene3D" id="1.10.443.10">
    <property type="entry name" value="Intergrase catalytic core"/>
    <property type="match status" value="1"/>
</dbReference>
<proteinExistence type="inferred from homology"/>
<sequence length="392" mass="43615">MMGVKVKRGADGVFECRLYLGRSIDGKAIRPYKRFPNAATEEEAQALAETWAAYVTADGTVRSDRLTDLLEDYVQLRERNGASPNSIKSYRLFCRYVARYLKTANARDLGVMDFNRFEQRLLMAKDEGGQGLCRNSVINVHNFLRGAYNHFVDAGICDANPLVYVAKPSPERHEASALTEWDFEGFNGKLEGALSKEIETKADYRAAVYAFASWLSLVTGMRVGEVCAVQRIDVKRAMSYVHVGGNVIEGKGKKPYRRNVTKGRKCRNIALTQDDIAVIDAFTKLQSDVLGRLGADCPLVTLDGSYMRPTTISRAFSRIRDACGLPREITFHSLRHTHASWLIANGCDLKTLSERMGHADEATTLRIYGHLMPGRDAAAAQLFSEAKRRAAG</sequence>
<feature type="domain" description="Tyr recombinase" evidence="9">
    <location>
        <begin position="189"/>
        <end position="381"/>
    </location>
</feature>
<dbReference type="GO" id="GO:0016787">
    <property type="term" value="F:hydrolase activity"/>
    <property type="evidence" value="ECO:0007669"/>
    <property type="project" value="UniProtKB-KW"/>
</dbReference>
<evidence type="ECO:0000256" key="7">
    <source>
        <dbReference type="ARBA" id="ARBA00023195"/>
    </source>
</evidence>
<dbReference type="EMBL" id="BK032762">
    <property type="protein sequence ID" value="DAF59059.1"/>
    <property type="molecule type" value="Genomic_DNA"/>
</dbReference>
<keyword evidence="5 8" id="KW-0238">DNA-binding</keyword>
<evidence type="ECO:0000256" key="6">
    <source>
        <dbReference type="ARBA" id="ARBA00023172"/>
    </source>
</evidence>
<evidence type="ECO:0000259" key="9">
    <source>
        <dbReference type="PROSITE" id="PS51898"/>
    </source>
</evidence>
<dbReference type="Gene3D" id="1.10.150.130">
    <property type="match status" value="1"/>
</dbReference>
<evidence type="ECO:0000256" key="2">
    <source>
        <dbReference type="ARBA" id="ARBA00016082"/>
    </source>
</evidence>
<dbReference type="PROSITE" id="PS51900">
    <property type="entry name" value="CB"/>
    <property type="match status" value="1"/>
</dbReference>
<dbReference type="CDD" id="cd01189">
    <property type="entry name" value="INT_ICEBs1_C_like"/>
    <property type="match status" value="1"/>
</dbReference>
<dbReference type="GO" id="GO:0016740">
    <property type="term" value="F:transferase activity"/>
    <property type="evidence" value="ECO:0007669"/>
    <property type="project" value="UniProtKB-KW"/>
</dbReference>